<evidence type="ECO:0000313" key="2">
    <source>
        <dbReference type="Proteomes" id="UP000194127"/>
    </source>
</evidence>
<keyword evidence="2" id="KW-1185">Reference proteome</keyword>
<dbReference type="RefSeq" id="XP_024333396.1">
    <property type="nucleotide sequence ID" value="XM_024477214.1"/>
</dbReference>
<dbReference type="EMBL" id="KZ110612">
    <property type="protein sequence ID" value="OSX56602.1"/>
    <property type="molecule type" value="Genomic_DNA"/>
</dbReference>
<proteinExistence type="predicted"/>
<dbReference type="AlphaFoldDB" id="A0A1X6MK77"/>
<dbReference type="GeneID" id="36322164"/>
<organism evidence="1 2">
    <name type="scientific">Postia placenta MAD-698-R-SB12</name>
    <dbReference type="NCBI Taxonomy" id="670580"/>
    <lineage>
        <taxon>Eukaryota</taxon>
        <taxon>Fungi</taxon>
        <taxon>Dikarya</taxon>
        <taxon>Basidiomycota</taxon>
        <taxon>Agaricomycotina</taxon>
        <taxon>Agaricomycetes</taxon>
        <taxon>Polyporales</taxon>
        <taxon>Adustoporiaceae</taxon>
        <taxon>Rhodonia</taxon>
    </lineage>
</organism>
<gene>
    <name evidence="1" type="ORF">POSPLADRAFT_1037332</name>
</gene>
<sequence>MWCSPETVVLWNYVVICIHQTEDDSVDAKNSANRPVLRSMPGFVSRALTSAATEEGVSAGICLEELNADVSEALATAEADPAIVEGVGESAAVETARGRSCYCRGAAATKSAEATAVESSAISAAETATGDLGVI</sequence>
<accession>A0A1X6MK77</accession>
<reference evidence="1 2" key="1">
    <citation type="submission" date="2017-04" db="EMBL/GenBank/DDBJ databases">
        <title>Genome Sequence of the Model Brown-Rot Fungus Postia placenta SB12.</title>
        <authorList>
            <consortium name="DOE Joint Genome Institute"/>
            <person name="Gaskell J."/>
            <person name="Kersten P."/>
            <person name="Larrondo L.F."/>
            <person name="Canessa P."/>
            <person name="Martinez D."/>
            <person name="Hibbett D."/>
            <person name="Schmoll M."/>
            <person name="Kubicek C.P."/>
            <person name="Martinez A.T."/>
            <person name="Yadav J."/>
            <person name="Master E."/>
            <person name="Magnuson J.K."/>
            <person name="James T."/>
            <person name="Yaver D."/>
            <person name="Berka R."/>
            <person name="Labutti K."/>
            <person name="Lipzen A."/>
            <person name="Aerts A."/>
            <person name="Barry K."/>
            <person name="Henrissat B."/>
            <person name="Blanchette R."/>
            <person name="Grigoriev I."/>
            <person name="Cullen D."/>
        </authorList>
    </citation>
    <scope>NUCLEOTIDE SEQUENCE [LARGE SCALE GENOMIC DNA]</scope>
    <source>
        <strain evidence="1 2">MAD-698-R-SB12</strain>
    </source>
</reference>
<evidence type="ECO:0000313" key="1">
    <source>
        <dbReference type="EMBL" id="OSX56602.1"/>
    </source>
</evidence>
<dbReference type="Proteomes" id="UP000194127">
    <property type="component" value="Unassembled WGS sequence"/>
</dbReference>
<protein>
    <submittedName>
        <fullName evidence="1">Uncharacterized protein</fullName>
    </submittedName>
</protein>
<name>A0A1X6MK77_9APHY</name>